<keyword evidence="2" id="KW-0472">Membrane</keyword>
<comment type="caution">
    <text evidence="3">The sequence shown here is derived from an EMBL/GenBank/DDBJ whole genome shotgun (WGS) entry which is preliminary data.</text>
</comment>
<keyword evidence="2" id="KW-0812">Transmembrane</keyword>
<dbReference type="AlphaFoldDB" id="A0A9P4H3Q1"/>
<gene>
    <name evidence="3" type="ORF">EK21DRAFT_114578</name>
</gene>
<feature type="region of interest" description="Disordered" evidence="1">
    <location>
        <begin position="1"/>
        <end position="49"/>
    </location>
</feature>
<reference evidence="3" key="1">
    <citation type="journal article" date="2020" name="Stud. Mycol.">
        <title>101 Dothideomycetes genomes: a test case for predicting lifestyles and emergence of pathogens.</title>
        <authorList>
            <person name="Haridas S."/>
            <person name="Albert R."/>
            <person name="Binder M."/>
            <person name="Bloem J."/>
            <person name="Labutti K."/>
            <person name="Salamov A."/>
            <person name="Andreopoulos B."/>
            <person name="Baker S."/>
            <person name="Barry K."/>
            <person name="Bills G."/>
            <person name="Bluhm B."/>
            <person name="Cannon C."/>
            <person name="Castanera R."/>
            <person name="Culley D."/>
            <person name="Daum C."/>
            <person name="Ezra D."/>
            <person name="Gonzalez J."/>
            <person name="Henrissat B."/>
            <person name="Kuo A."/>
            <person name="Liang C."/>
            <person name="Lipzen A."/>
            <person name="Lutzoni F."/>
            <person name="Magnuson J."/>
            <person name="Mondo S."/>
            <person name="Nolan M."/>
            <person name="Ohm R."/>
            <person name="Pangilinan J."/>
            <person name="Park H.-J."/>
            <person name="Ramirez L."/>
            <person name="Alfaro M."/>
            <person name="Sun H."/>
            <person name="Tritt A."/>
            <person name="Yoshinaga Y."/>
            <person name="Zwiers L.-H."/>
            <person name="Turgeon B."/>
            <person name="Goodwin S."/>
            <person name="Spatafora J."/>
            <person name="Crous P."/>
            <person name="Grigoriev I."/>
        </authorList>
    </citation>
    <scope>NUCLEOTIDE SEQUENCE</scope>
    <source>
        <strain evidence="3">CBS 110217</strain>
    </source>
</reference>
<evidence type="ECO:0000313" key="4">
    <source>
        <dbReference type="Proteomes" id="UP000799777"/>
    </source>
</evidence>
<evidence type="ECO:0000313" key="3">
    <source>
        <dbReference type="EMBL" id="KAF2027638.1"/>
    </source>
</evidence>
<organism evidence="3 4">
    <name type="scientific">Setomelanomma holmii</name>
    <dbReference type="NCBI Taxonomy" id="210430"/>
    <lineage>
        <taxon>Eukaryota</taxon>
        <taxon>Fungi</taxon>
        <taxon>Dikarya</taxon>
        <taxon>Ascomycota</taxon>
        <taxon>Pezizomycotina</taxon>
        <taxon>Dothideomycetes</taxon>
        <taxon>Pleosporomycetidae</taxon>
        <taxon>Pleosporales</taxon>
        <taxon>Pleosporineae</taxon>
        <taxon>Phaeosphaeriaceae</taxon>
        <taxon>Setomelanomma</taxon>
    </lineage>
</organism>
<protein>
    <submittedName>
        <fullName evidence="3">Uncharacterized protein</fullName>
    </submittedName>
</protein>
<dbReference type="Proteomes" id="UP000799777">
    <property type="component" value="Unassembled WGS sequence"/>
</dbReference>
<proteinExistence type="predicted"/>
<name>A0A9P4H3Q1_9PLEO</name>
<dbReference type="EMBL" id="ML978223">
    <property type="protein sequence ID" value="KAF2027638.1"/>
    <property type="molecule type" value="Genomic_DNA"/>
</dbReference>
<feature type="transmembrane region" description="Helical" evidence="2">
    <location>
        <begin position="83"/>
        <end position="102"/>
    </location>
</feature>
<keyword evidence="2" id="KW-1133">Transmembrane helix</keyword>
<accession>A0A9P4H3Q1</accession>
<evidence type="ECO:0000256" key="2">
    <source>
        <dbReference type="SAM" id="Phobius"/>
    </source>
</evidence>
<sequence length="140" mass="15314">MSLEVKRNRPQQKDIAARNRAGPANEQSAEGLAFSEGSNEKTHNDLPSGVAFNFPQTSLSTARQSFLETRANTTRLPFTNMNIFNFLLAVLGLLTVSLAGDLSKGHDKKCQEGSTLCYKLGVDTVEVYDKGKYASLDVSR</sequence>
<keyword evidence="4" id="KW-1185">Reference proteome</keyword>
<evidence type="ECO:0000256" key="1">
    <source>
        <dbReference type="SAM" id="MobiDB-lite"/>
    </source>
</evidence>
<feature type="compositionally biased region" description="Basic and acidic residues" evidence="1">
    <location>
        <begin position="1"/>
        <end position="17"/>
    </location>
</feature>